<name>A0A485LIN0_9STRA</name>
<keyword evidence="3" id="KW-1185">Reference proteome</keyword>
<dbReference type="PANTHER" id="PTHR35748:SF1">
    <property type="entry name" value="OS05G0358400 PROTEIN"/>
    <property type="match status" value="1"/>
</dbReference>
<dbReference type="Proteomes" id="UP000332933">
    <property type="component" value="Unassembled WGS sequence"/>
</dbReference>
<reference evidence="1" key="2">
    <citation type="submission" date="2019-06" db="EMBL/GenBank/DDBJ databases">
        <title>Genomics analysis of Aphanomyces spp. identifies a new class of oomycete effector associated with host adaptation.</title>
        <authorList>
            <person name="Gaulin E."/>
        </authorList>
    </citation>
    <scope>NUCLEOTIDE SEQUENCE</scope>
    <source>
        <strain evidence="1">CBS 578.67</strain>
    </source>
</reference>
<dbReference type="PANTHER" id="PTHR35748">
    <property type="entry name" value="OS05G0358400 PROTEIN"/>
    <property type="match status" value="1"/>
</dbReference>
<evidence type="ECO:0000313" key="1">
    <source>
        <dbReference type="EMBL" id="KAF0686325.1"/>
    </source>
</evidence>
<evidence type="ECO:0000313" key="2">
    <source>
        <dbReference type="EMBL" id="VFT98533.1"/>
    </source>
</evidence>
<reference evidence="2 3" key="1">
    <citation type="submission" date="2019-03" db="EMBL/GenBank/DDBJ databases">
        <authorList>
            <person name="Gaulin E."/>
            <person name="Dumas B."/>
        </authorList>
    </citation>
    <scope>NUCLEOTIDE SEQUENCE [LARGE SCALE GENOMIC DNA]</scope>
    <source>
        <strain evidence="2">CBS 568.67</strain>
    </source>
</reference>
<protein>
    <submittedName>
        <fullName evidence="2">Aste57867_21864 protein</fullName>
    </submittedName>
</protein>
<evidence type="ECO:0000313" key="3">
    <source>
        <dbReference type="Proteomes" id="UP000332933"/>
    </source>
</evidence>
<accession>A0A485LIN0</accession>
<dbReference type="EMBL" id="CAADRA010007035">
    <property type="protein sequence ID" value="VFT98533.1"/>
    <property type="molecule type" value="Genomic_DNA"/>
</dbReference>
<dbReference type="EMBL" id="VJMH01007009">
    <property type="protein sequence ID" value="KAF0686325.1"/>
    <property type="molecule type" value="Genomic_DNA"/>
</dbReference>
<dbReference type="AlphaFoldDB" id="A0A485LIN0"/>
<proteinExistence type="predicted"/>
<gene>
    <name evidence="2" type="primary">Aste57867_21864</name>
    <name evidence="1" type="ORF">As57867_021795</name>
    <name evidence="2" type="ORF">ASTE57867_21864</name>
</gene>
<sequence length="215" mass="24244">MVKILGYGSLLSEVSARSTFGESLRNFRLGRVKNYRRVFALPGSIFFREKIANMATKEIAGLCVEPSDGSEFIVSVFEVPEDQLPAFHKREALFTIRSVPFEESNGTTDTALMCLPWNDDDLIASRGQTFFDERYAVHGLDKVWGWGPESGILPCRVYLRHCILSVQKLGQDVHEDFVSNTFLGDRRTPIKDYLAEFPDIMNAVPPPSLVNRYSG</sequence>
<organism evidence="2 3">
    <name type="scientific">Aphanomyces stellatus</name>
    <dbReference type="NCBI Taxonomy" id="120398"/>
    <lineage>
        <taxon>Eukaryota</taxon>
        <taxon>Sar</taxon>
        <taxon>Stramenopiles</taxon>
        <taxon>Oomycota</taxon>
        <taxon>Saprolegniomycetes</taxon>
        <taxon>Saprolegniales</taxon>
        <taxon>Verrucalvaceae</taxon>
        <taxon>Aphanomyces</taxon>
    </lineage>
</organism>
<dbReference type="OrthoDB" id="565040at2759"/>
<dbReference type="Gene3D" id="3.10.490.10">
    <property type="entry name" value="Gamma-glutamyl cyclotransferase-like"/>
    <property type="match status" value="1"/>
</dbReference>